<dbReference type="Gene3D" id="2.160.20.80">
    <property type="entry name" value="E3 ubiquitin-protein ligase SopA"/>
    <property type="match status" value="1"/>
</dbReference>
<sequence length="757" mass="86754">MNLLNIMSSKPTLSSILNSSPRSYSSPADNSSCPYVGLKSFENSDRHYFFGRETLSQQLFNNLQAHNFLALVGPLGVGKSSLVQAGVLPYFSSSQEWEIKVIKPREHPLKSLAMTFLDSHLPTLQKAQQMADFQLCLEQGAEGFSHLLQRLSRPKLLLVIDNFEEIFTLSQNAQERWQFLTALLTALDQHPHQLKIITIINEEFISYCLEQKPKKLGQKIKENCILISPLNDQERYDAIVLPAQQANLELESQLVEQLLQDTHHLKGGLALLQYTLWQVCRLRKNVRLTLASYVQLGEVKHVLDKQGTETFYQLNRRQRNTAKKLLLSLIHTREGIGHISNLVPQRKLENLHDFDYVLQKFKQVGFIQTEVGNDLTNQEIFLRLSHPIVIEHWRLLQEWLGQRQSIFRQHQNLEAFAQRWQISKRDKKYLLTSKKLKIAQALEKHQIGFSPLTQEYIQQSSKKQSRNILVYGILPLTLILVLGGLTYRHWQIQKAWQTLELAENNPYDIRRKDAIEKLNFWQINFEEVPLTSTYLKNINLPQANLSNMDFSGTNFENANLVKSDLTNSNFKNANLTNSRLIKSNLSQSNLELTNLTQGDLTEANLFQTNLTFAALNFANLSSANLSQSRLYFANLEDANLLKSKISRSNLSGANLAFSNLMFADLSNSNLASANLVEANLLSTNLTNSNLLGANLIEVKNLDPNNLKQACFWQYAIYKGKWNTQQQEWEIDEMANRQFIEKLIQDKASDPRIQPTCS</sequence>
<evidence type="ECO:0000259" key="1">
    <source>
        <dbReference type="Pfam" id="PF20703"/>
    </source>
</evidence>
<name>B1WW28_CROS5</name>
<dbReference type="InterPro" id="IPR049052">
    <property type="entry name" value="nSTAND1"/>
</dbReference>
<dbReference type="Gene3D" id="3.40.50.300">
    <property type="entry name" value="P-loop containing nucleotide triphosphate hydrolases"/>
    <property type="match status" value="1"/>
</dbReference>
<proteinExistence type="predicted"/>
<gene>
    <name evidence="2" type="ordered locus">cce_3013</name>
</gene>
<dbReference type="eggNOG" id="COG1672">
    <property type="taxonomic scope" value="Bacteria"/>
</dbReference>
<dbReference type="InterPro" id="IPR051082">
    <property type="entry name" value="Pentapeptide-BTB/POZ_domain"/>
</dbReference>
<reference evidence="2 3" key="1">
    <citation type="journal article" date="2008" name="Proc. Natl. Acad. Sci. U.S.A.">
        <title>The genome of Cyanothece 51142, a unicellular diazotrophic cyanobacterium important in the marine nitrogen cycle.</title>
        <authorList>
            <person name="Welsh E.A."/>
            <person name="Liberton M."/>
            <person name="Stoeckel J."/>
            <person name="Loh T."/>
            <person name="Elvitigala T."/>
            <person name="Wang C."/>
            <person name="Wollam A."/>
            <person name="Fulton R.S."/>
            <person name="Clifton S.W."/>
            <person name="Jacobs J.M."/>
            <person name="Aurora R."/>
            <person name="Ghosh B.K."/>
            <person name="Sherman L.A."/>
            <person name="Smith R.D."/>
            <person name="Wilson R.K."/>
            <person name="Pakrasi H.B."/>
        </authorList>
    </citation>
    <scope>NUCLEOTIDE SEQUENCE [LARGE SCALE GENOMIC DNA]</scope>
    <source>
        <strain evidence="3">ATCC 51142 / BH68</strain>
    </source>
</reference>
<dbReference type="SUPFAM" id="SSF52540">
    <property type="entry name" value="P-loop containing nucleoside triphosphate hydrolases"/>
    <property type="match status" value="1"/>
</dbReference>
<feature type="domain" description="Novel STAND NTPase 1" evidence="1">
    <location>
        <begin position="34"/>
        <end position="427"/>
    </location>
</feature>
<keyword evidence="3" id="KW-1185">Reference proteome</keyword>
<accession>B1WW28</accession>
<dbReference type="Proteomes" id="UP000001203">
    <property type="component" value="Chromosome circular"/>
</dbReference>
<dbReference type="InterPro" id="IPR027417">
    <property type="entry name" value="P-loop_NTPase"/>
</dbReference>
<protein>
    <recommendedName>
        <fullName evidence="1">Novel STAND NTPase 1 domain-containing protein</fullName>
    </recommendedName>
</protein>
<dbReference type="KEGG" id="cyt:cce_3013"/>
<dbReference type="HOGENOM" id="CLU_367907_0_0_3"/>
<evidence type="ECO:0000313" key="2">
    <source>
        <dbReference type="EMBL" id="ACB52361.1"/>
    </source>
</evidence>
<dbReference type="AlphaFoldDB" id="B1WW28"/>
<dbReference type="Pfam" id="PF00805">
    <property type="entry name" value="Pentapeptide"/>
    <property type="match status" value="3"/>
</dbReference>
<dbReference type="InterPro" id="IPR001646">
    <property type="entry name" value="5peptide_repeat"/>
</dbReference>
<dbReference type="SUPFAM" id="SSF141571">
    <property type="entry name" value="Pentapeptide repeat-like"/>
    <property type="match status" value="2"/>
</dbReference>
<dbReference type="eggNOG" id="COG1357">
    <property type="taxonomic scope" value="Bacteria"/>
</dbReference>
<dbReference type="PANTHER" id="PTHR14136">
    <property type="entry name" value="BTB_POZ DOMAIN-CONTAINING PROTEIN KCTD9"/>
    <property type="match status" value="1"/>
</dbReference>
<dbReference type="STRING" id="43989.cce_3013"/>
<dbReference type="EMBL" id="CP000806">
    <property type="protein sequence ID" value="ACB52361.1"/>
    <property type="molecule type" value="Genomic_DNA"/>
</dbReference>
<organism evidence="2 3">
    <name type="scientific">Crocosphaera subtropica (strain ATCC 51142 / BH68)</name>
    <name type="common">Cyanothece sp. (strain ATCC 51142)</name>
    <dbReference type="NCBI Taxonomy" id="43989"/>
    <lineage>
        <taxon>Bacteria</taxon>
        <taxon>Bacillati</taxon>
        <taxon>Cyanobacteriota</taxon>
        <taxon>Cyanophyceae</taxon>
        <taxon>Oscillatoriophycideae</taxon>
        <taxon>Chroococcales</taxon>
        <taxon>Aphanothecaceae</taxon>
        <taxon>Crocosphaera</taxon>
        <taxon>Crocosphaera subtropica</taxon>
    </lineage>
</organism>
<evidence type="ECO:0000313" key="3">
    <source>
        <dbReference type="Proteomes" id="UP000001203"/>
    </source>
</evidence>
<dbReference type="Pfam" id="PF20703">
    <property type="entry name" value="nSTAND1"/>
    <property type="match status" value="1"/>
</dbReference>
<dbReference type="PANTHER" id="PTHR14136:SF17">
    <property type="entry name" value="BTB_POZ DOMAIN-CONTAINING PROTEIN KCTD9"/>
    <property type="match status" value="1"/>
</dbReference>